<dbReference type="EMBL" id="MBFU01000285">
    <property type="protein sequence ID" value="PWA00819.1"/>
    <property type="molecule type" value="Genomic_DNA"/>
</dbReference>
<evidence type="ECO:0000256" key="2">
    <source>
        <dbReference type="SAM" id="SignalP"/>
    </source>
</evidence>
<dbReference type="Gene3D" id="2.70.50.70">
    <property type="match status" value="1"/>
</dbReference>
<feature type="domain" description="Carbohydrate-binding module family 19" evidence="3">
    <location>
        <begin position="305"/>
        <end position="348"/>
    </location>
</feature>
<dbReference type="PANTHER" id="PTHR36182">
    <property type="entry name" value="PROTEIN, PUTATIVE (AFU_ORTHOLOGUE AFUA_6G10930)-RELATED"/>
    <property type="match status" value="1"/>
</dbReference>
<accession>A0A2U1J729</accession>
<feature type="compositionally biased region" description="Pro residues" evidence="1">
    <location>
        <begin position="272"/>
        <end position="282"/>
    </location>
</feature>
<dbReference type="GO" id="GO:0008061">
    <property type="term" value="F:chitin binding"/>
    <property type="evidence" value="ECO:0007669"/>
    <property type="project" value="InterPro"/>
</dbReference>
<organism evidence="4 5">
    <name type="scientific">Smittium angustum</name>
    <dbReference type="NCBI Taxonomy" id="133377"/>
    <lineage>
        <taxon>Eukaryota</taxon>
        <taxon>Fungi</taxon>
        <taxon>Fungi incertae sedis</taxon>
        <taxon>Zoopagomycota</taxon>
        <taxon>Kickxellomycotina</taxon>
        <taxon>Harpellomycetes</taxon>
        <taxon>Harpellales</taxon>
        <taxon>Legeriomycetaceae</taxon>
        <taxon>Smittium</taxon>
    </lineage>
</organism>
<evidence type="ECO:0000259" key="3">
    <source>
        <dbReference type="Pfam" id="PF03427"/>
    </source>
</evidence>
<feature type="compositionally biased region" description="Low complexity" evidence="1">
    <location>
        <begin position="283"/>
        <end position="297"/>
    </location>
</feature>
<proteinExistence type="predicted"/>
<dbReference type="GO" id="GO:0006032">
    <property type="term" value="P:chitin catabolic process"/>
    <property type="evidence" value="ECO:0007669"/>
    <property type="project" value="InterPro"/>
</dbReference>
<keyword evidence="5" id="KW-1185">Reference proteome</keyword>
<feature type="region of interest" description="Disordered" evidence="1">
    <location>
        <begin position="222"/>
        <end position="299"/>
    </location>
</feature>
<keyword evidence="2" id="KW-0732">Signal</keyword>
<feature type="chain" id="PRO_5015514622" description="Carbohydrate-binding module family 19 domain-containing protein" evidence="2">
    <location>
        <begin position="18"/>
        <end position="358"/>
    </location>
</feature>
<gene>
    <name evidence="4" type="ORF">BB558_003122</name>
</gene>
<sequence length="358" mass="39032">MHSFMILFALFALAVNAHMAMFEPCTRFTSSNPKCPPLPAGQTYDYDIKTPIGTKDGILSPICKNSTPFPQPVETWTAGQQINAKFVGDGAAHGGGHCQFALSYDGGKTFVVIHDEKRYCFFNGPSDSNQAQVLSYPITIPSTVPAGDHVIFAWSWINAIGNREFYMNCADVAIKSSSQSYSGPEMLIANYGPNTPVIPEFKGNYETGLDLFDSRPYITVYSNGGQYTNNSPSASQPEQQNPQPPQPEQQNPQPSQPEQSNPERMAQEQQNPQPPQSNPQPEQPDISNSNKNTSISNVDNKINTGGQGCIDGNMVCSETDLAKFSICDNGSWVQMASPPGTKCINTNDGFVSFDFINT</sequence>
<comment type="caution">
    <text evidence="4">The sequence shown here is derived from an EMBL/GenBank/DDBJ whole genome shotgun (WGS) entry which is preliminary data.</text>
</comment>
<dbReference type="AlphaFoldDB" id="A0A2U1J729"/>
<dbReference type="InterPro" id="IPR005089">
    <property type="entry name" value="CBM19"/>
</dbReference>
<feature type="compositionally biased region" description="Low complexity" evidence="1">
    <location>
        <begin position="248"/>
        <end position="271"/>
    </location>
</feature>
<dbReference type="Pfam" id="PF03427">
    <property type="entry name" value="CBM_19"/>
    <property type="match status" value="1"/>
</dbReference>
<name>A0A2U1J729_SMIAN</name>
<evidence type="ECO:0000256" key="1">
    <source>
        <dbReference type="SAM" id="MobiDB-lite"/>
    </source>
</evidence>
<reference evidence="4 5" key="1">
    <citation type="journal article" date="2018" name="MBio">
        <title>Comparative Genomics Reveals the Core Gene Toolbox for the Fungus-Insect Symbiosis.</title>
        <authorList>
            <person name="Wang Y."/>
            <person name="Stata M."/>
            <person name="Wang W."/>
            <person name="Stajich J.E."/>
            <person name="White M.M."/>
            <person name="Moncalvo J.M."/>
        </authorList>
    </citation>
    <scope>NUCLEOTIDE SEQUENCE [LARGE SCALE GENOMIC DNA]</scope>
    <source>
        <strain evidence="4 5">AUS-126-30</strain>
    </source>
</reference>
<evidence type="ECO:0000313" key="4">
    <source>
        <dbReference type="EMBL" id="PWA00819.1"/>
    </source>
</evidence>
<feature type="compositionally biased region" description="Low complexity" evidence="1">
    <location>
        <begin position="229"/>
        <end position="241"/>
    </location>
</feature>
<dbReference type="Proteomes" id="UP000245591">
    <property type="component" value="Unassembled WGS sequence"/>
</dbReference>
<evidence type="ECO:0000313" key="5">
    <source>
        <dbReference type="Proteomes" id="UP000245591"/>
    </source>
</evidence>
<feature type="signal peptide" evidence="2">
    <location>
        <begin position="1"/>
        <end position="17"/>
    </location>
</feature>
<protein>
    <recommendedName>
        <fullName evidence="3">Carbohydrate-binding module family 19 domain-containing protein</fullName>
    </recommendedName>
</protein>
<dbReference type="PANTHER" id="PTHR36182:SF1">
    <property type="entry name" value="PROTEIN, PUTATIVE (AFU_ORTHOLOGUE AFUA_6G10930)-RELATED"/>
    <property type="match status" value="1"/>
</dbReference>